<reference evidence="2 3" key="1">
    <citation type="journal article" date="2015" name="Proc. Natl. Acad. Sci. U.S.A.">
        <title>The resurrection genome of Boea hygrometrica: A blueprint for survival of dehydration.</title>
        <authorList>
            <person name="Xiao L."/>
            <person name="Yang G."/>
            <person name="Zhang L."/>
            <person name="Yang X."/>
            <person name="Zhao S."/>
            <person name="Ji Z."/>
            <person name="Zhou Q."/>
            <person name="Hu M."/>
            <person name="Wang Y."/>
            <person name="Chen M."/>
            <person name="Xu Y."/>
            <person name="Jin H."/>
            <person name="Xiao X."/>
            <person name="Hu G."/>
            <person name="Bao F."/>
            <person name="Hu Y."/>
            <person name="Wan P."/>
            <person name="Li L."/>
            <person name="Deng X."/>
            <person name="Kuang T."/>
            <person name="Xiang C."/>
            <person name="Zhu J.K."/>
            <person name="Oliver M.J."/>
            <person name="He Y."/>
        </authorList>
    </citation>
    <scope>NUCLEOTIDE SEQUENCE [LARGE SCALE GENOMIC DNA]</scope>
    <source>
        <strain evidence="3">cv. XS01</strain>
    </source>
</reference>
<feature type="region of interest" description="Disordered" evidence="1">
    <location>
        <begin position="117"/>
        <end position="139"/>
    </location>
</feature>
<protein>
    <submittedName>
        <fullName evidence="2">Uncharacterized protein</fullName>
    </submittedName>
</protein>
<feature type="compositionally biased region" description="Polar residues" evidence="1">
    <location>
        <begin position="258"/>
        <end position="268"/>
    </location>
</feature>
<organism evidence="2 3">
    <name type="scientific">Dorcoceras hygrometricum</name>
    <dbReference type="NCBI Taxonomy" id="472368"/>
    <lineage>
        <taxon>Eukaryota</taxon>
        <taxon>Viridiplantae</taxon>
        <taxon>Streptophyta</taxon>
        <taxon>Embryophyta</taxon>
        <taxon>Tracheophyta</taxon>
        <taxon>Spermatophyta</taxon>
        <taxon>Magnoliopsida</taxon>
        <taxon>eudicotyledons</taxon>
        <taxon>Gunneridae</taxon>
        <taxon>Pentapetalae</taxon>
        <taxon>asterids</taxon>
        <taxon>lamiids</taxon>
        <taxon>Lamiales</taxon>
        <taxon>Gesneriaceae</taxon>
        <taxon>Didymocarpoideae</taxon>
        <taxon>Trichosporeae</taxon>
        <taxon>Loxocarpinae</taxon>
        <taxon>Dorcoceras</taxon>
    </lineage>
</organism>
<proteinExistence type="predicted"/>
<sequence length="470" mass="51830">MLLSEAPLLKTKKWLSVGRYKGIYTRHPIDLGYREISTDQASSLSRTAQHASPIQLGWSGQLFYPDQTGHLSSYHAPRSGQNSSELIYCSSLASSTHNHLSVSDISLSWFQPTSTQKSPELLPSKLVSPKPAQNKSVQPARAQTQITLRFSKLVTQPKLSRKLVKYFLKEFLNSRARILTIFDPNTTKYCKLEERSSPYNVFTFSIWIEEEELYSRRPRLHSMGKEDGKKGRPAPTSFTGKPALQTVGGGRLRLIKSTTGSKVPSSACTRRPDEISTDGNSSSRWPEQVWRGKAAAAAAARGKHGGGVRLGEEGGGREPVVGPQPLWLRNHNSGPAQRIMVKRLATSPHDPLGITDSACKNQSVVVSVQYGPFNPYIPIRSTTIGKSRVAIDPIAMHTSWRSNSDIASVTSIGYPRMSASGESSTTMHRLLHASGSHPIPTPYDPNTTKTSDLSTLQMVTTWKVRTRVVR</sequence>
<keyword evidence="3" id="KW-1185">Reference proteome</keyword>
<feature type="compositionally biased region" description="Low complexity" evidence="1">
    <location>
        <begin position="291"/>
        <end position="300"/>
    </location>
</feature>
<feature type="region of interest" description="Disordered" evidence="1">
    <location>
        <begin position="258"/>
        <end position="323"/>
    </location>
</feature>
<dbReference type="AlphaFoldDB" id="A0A2Z7AAD6"/>
<evidence type="ECO:0000313" key="2">
    <source>
        <dbReference type="EMBL" id="KZV18591.1"/>
    </source>
</evidence>
<dbReference type="EMBL" id="KV017325">
    <property type="protein sequence ID" value="KZV18591.1"/>
    <property type="molecule type" value="Genomic_DNA"/>
</dbReference>
<accession>A0A2Z7AAD6</accession>
<evidence type="ECO:0000313" key="3">
    <source>
        <dbReference type="Proteomes" id="UP000250235"/>
    </source>
</evidence>
<gene>
    <name evidence="2" type="ORF">F511_15664</name>
</gene>
<feature type="region of interest" description="Disordered" evidence="1">
    <location>
        <begin position="219"/>
        <end position="245"/>
    </location>
</feature>
<name>A0A2Z7AAD6_9LAMI</name>
<evidence type="ECO:0000256" key="1">
    <source>
        <dbReference type="SAM" id="MobiDB-lite"/>
    </source>
</evidence>
<dbReference type="Proteomes" id="UP000250235">
    <property type="component" value="Unassembled WGS sequence"/>
</dbReference>